<comment type="similarity">
    <text evidence="1 6">Belongs to the MsrB Met sulfoxide reductase family.</text>
</comment>
<evidence type="ECO:0000313" key="9">
    <source>
        <dbReference type="Proteomes" id="UP000708148"/>
    </source>
</evidence>
<dbReference type="PANTHER" id="PTHR10173:SF52">
    <property type="entry name" value="METHIONINE-R-SULFOXIDE REDUCTASE B1"/>
    <property type="match status" value="1"/>
</dbReference>
<dbReference type="GO" id="GO:0005737">
    <property type="term" value="C:cytoplasm"/>
    <property type="evidence" value="ECO:0007669"/>
    <property type="project" value="TreeGrafter"/>
</dbReference>
<dbReference type="EC" id="1.8.4.12" evidence="6"/>
<organism evidence="8 9">
    <name type="scientific">Ostreobium quekettii</name>
    <dbReference type="NCBI Taxonomy" id="121088"/>
    <lineage>
        <taxon>Eukaryota</taxon>
        <taxon>Viridiplantae</taxon>
        <taxon>Chlorophyta</taxon>
        <taxon>core chlorophytes</taxon>
        <taxon>Ulvophyceae</taxon>
        <taxon>TCBD clade</taxon>
        <taxon>Bryopsidales</taxon>
        <taxon>Ostreobineae</taxon>
        <taxon>Ostreobiaceae</taxon>
        <taxon>Ostreobium</taxon>
    </lineage>
</organism>
<dbReference type="EMBL" id="CAJHUC010002746">
    <property type="protein sequence ID" value="CAD7704311.1"/>
    <property type="molecule type" value="Genomic_DNA"/>
</dbReference>
<dbReference type="Pfam" id="PF01641">
    <property type="entry name" value="SelR"/>
    <property type="match status" value="1"/>
</dbReference>
<dbReference type="AlphaFoldDB" id="A0A8S1JB20"/>
<keyword evidence="3 6" id="KW-0862">Zinc</keyword>
<comment type="function">
    <text evidence="6">Catalyzes the reduction of methionine sulfoxide (MetSO) to methionine in proteins. Plays a protective role against oxidative stress by restoring activity to proteins that have been inactivated by methionine oxidation. MSRB family specifically reduces the MetSO R-enantiomer.</text>
</comment>
<keyword evidence="4 6" id="KW-0560">Oxidoreductase</keyword>
<evidence type="ECO:0000256" key="5">
    <source>
        <dbReference type="ARBA" id="ARBA00048488"/>
    </source>
</evidence>
<evidence type="ECO:0000256" key="6">
    <source>
        <dbReference type="RuleBase" id="RU365044"/>
    </source>
</evidence>
<dbReference type="PANTHER" id="PTHR10173">
    <property type="entry name" value="METHIONINE SULFOXIDE REDUCTASE"/>
    <property type="match status" value="1"/>
</dbReference>
<proteinExistence type="inferred from homology"/>
<dbReference type="Gene3D" id="2.170.150.20">
    <property type="entry name" value="Peptide methionine sulfoxide reductase"/>
    <property type="match status" value="1"/>
</dbReference>
<dbReference type="InterPro" id="IPR011057">
    <property type="entry name" value="Mss4-like_sf"/>
</dbReference>
<dbReference type="InterPro" id="IPR002579">
    <property type="entry name" value="Met_Sox_Rdtase_MsrB_dom"/>
</dbReference>
<sequence length="132" mass="15052">MDNAEWKKRLSELQYKILREADTEDPWTGAYLKVKTAGVYHCAACNNPLFASGTKFNSKTGWPSFWQPVHPERVITRPDPRYNMERTEVLCAHCDGHLGHVFNDGPQPTGLRYCVNSVALYLRPSKDATDRP</sequence>
<feature type="domain" description="MsrB" evidence="7">
    <location>
        <begin position="3"/>
        <end position="125"/>
    </location>
</feature>
<dbReference type="InterPro" id="IPR028427">
    <property type="entry name" value="Met_Sox_Rdtase_MsrB"/>
</dbReference>
<keyword evidence="9" id="KW-1185">Reference proteome</keyword>
<gene>
    <name evidence="8" type="ORF">OSTQU699_LOCUS9666</name>
</gene>
<dbReference type="Proteomes" id="UP000708148">
    <property type="component" value="Unassembled WGS sequence"/>
</dbReference>
<protein>
    <recommendedName>
        <fullName evidence="6">Peptide-methionine (R)-S-oxide reductase</fullName>
        <ecNumber evidence="6">1.8.4.12</ecNumber>
    </recommendedName>
</protein>
<dbReference type="GO" id="GO:0030091">
    <property type="term" value="P:protein repair"/>
    <property type="evidence" value="ECO:0007669"/>
    <property type="project" value="InterPro"/>
</dbReference>
<name>A0A8S1JB20_9CHLO</name>
<dbReference type="SUPFAM" id="SSF51316">
    <property type="entry name" value="Mss4-like"/>
    <property type="match status" value="1"/>
</dbReference>
<evidence type="ECO:0000256" key="4">
    <source>
        <dbReference type="ARBA" id="ARBA00023002"/>
    </source>
</evidence>
<evidence type="ECO:0000256" key="1">
    <source>
        <dbReference type="ARBA" id="ARBA00007174"/>
    </source>
</evidence>
<dbReference type="GO" id="GO:0006979">
    <property type="term" value="P:response to oxidative stress"/>
    <property type="evidence" value="ECO:0007669"/>
    <property type="project" value="InterPro"/>
</dbReference>
<accession>A0A8S1JB20</accession>
<reference evidence="8" key="1">
    <citation type="submission" date="2020-12" db="EMBL/GenBank/DDBJ databases">
        <authorList>
            <person name="Iha C."/>
        </authorList>
    </citation>
    <scope>NUCLEOTIDE SEQUENCE</scope>
</reference>
<comment type="catalytic activity">
    <reaction evidence="5 6">
        <text>L-methionyl-[protein] + [thioredoxin]-disulfide + H2O = L-methionyl-(R)-S-oxide-[protein] + [thioredoxin]-dithiol</text>
        <dbReference type="Rhea" id="RHEA:24164"/>
        <dbReference type="Rhea" id="RHEA-COMP:10698"/>
        <dbReference type="Rhea" id="RHEA-COMP:10700"/>
        <dbReference type="Rhea" id="RHEA-COMP:12313"/>
        <dbReference type="Rhea" id="RHEA-COMP:12314"/>
        <dbReference type="ChEBI" id="CHEBI:15377"/>
        <dbReference type="ChEBI" id="CHEBI:16044"/>
        <dbReference type="ChEBI" id="CHEBI:29950"/>
        <dbReference type="ChEBI" id="CHEBI:45764"/>
        <dbReference type="ChEBI" id="CHEBI:50058"/>
        <dbReference type="EC" id="1.8.4.12"/>
    </reaction>
</comment>
<dbReference type="GO" id="GO:0046872">
    <property type="term" value="F:metal ion binding"/>
    <property type="evidence" value="ECO:0007669"/>
    <property type="project" value="UniProtKB-KW"/>
</dbReference>
<comment type="caution">
    <text evidence="8">The sequence shown here is derived from an EMBL/GenBank/DDBJ whole genome shotgun (WGS) entry which is preliminary data.</text>
</comment>
<dbReference type="OrthoDB" id="44061at2759"/>
<evidence type="ECO:0000259" key="7">
    <source>
        <dbReference type="PROSITE" id="PS51790"/>
    </source>
</evidence>
<keyword evidence="2 6" id="KW-0479">Metal-binding</keyword>
<evidence type="ECO:0000256" key="2">
    <source>
        <dbReference type="ARBA" id="ARBA00022723"/>
    </source>
</evidence>
<comment type="cofactor">
    <cofactor evidence="6">
        <name>Zn(2+)</name>
        <dbReference type="ChEBI" id="CHEBI:29105"/>
    </cofactor>
    <text evidence="6">Binds 1 zinc ion per subunit.</text>
</comment>
<dbReference type="NCBIfam" id="TIGR00357">
    <property type="entry name" value="peptide-methionine (R)-S-oxide reductase MsrB"/>
    <property type="match status" value="1"/>
</dbReference>
<evidence type="ECO:0000313" key="8">
    <source>
        <dbReference type="EMBL" id="CAD7704311.1"/>
    </source>
</evidence>
<evidence type="ECO:0000256" key="3">
    <source>
        <dbReference type="ARBA" id="ARBA00022833"/>
    </source>
</evidence>
<dbReference type="GO" id="GO:0033743">
    <property type="term" value="F:peptide-methionine (R)-S-oxide reductase activity"/>
    <property type="evidence" value="ECO:0007669"/>
    <property type="project" value="UniProtKB-EC"/>
</dbReference>
<dbReference type="FunFam" id="2.170.150.20:FF:000001">
    <property type="entry name" value="Peptide methionine sulfoxide reductase MsrB"/>
    <property type="match status" value="1"/>
</dbReference>
<dbReference type="PROSITE" id="PS51790">
    <property type="entry name" value="MSRB"/>
    <property type="match status" value="1"/>
</dbReference>